<comment type="function">
    <text evidence="1">Involved in DNA recombination.</text>
</comment>
<evidence type="ECO:0000313" key="5">
    <source>
        <dbReference type="EMBL" id="MBD4338939.1"/>
    </source>
</evidence>
<evidence type="ECO:0000313" key="6">
    <source>
        <dbReference type="Proteomes" id="UP000653002"/>
    </source>
</evidence>
<feature type="non-terminal residue" evidence="5">
    <location>
        <position position="79"/>
    </location>
</feature>
<dbReference type="EMBL" id="JAABFR010001850">
    <property type="protein sequence ID" value="MBD4338939.1"/>
    <property type="molecule type" value="Genomic_DNA"/>
</dbReference>
<keyword evidence="4" id="KW-0233">DNA recombination</keyword>
<name>A0A8I0HAM1_XANCI</name>
<dbReference type="GO" id="GO:0006310">
    <property type="term" value="P:DNA recombination"/>
    <property type="evidence" value="ECO:0007669"/>
    <property type="project" value="UniProtKB-KW"/>
</dbReference>
<evidence type="ECO:0000256" key="1">
    <source>
        <dbReference type="ARBA" id="ARBA00003416"/>
    </source>
</evidence>
<feature type="non-terminal residue" evidence="5">
    <location>
        <position position="1"/>
    </location>
</feature>
<keyword evidence="3" id="KW-0175">Coiled coil</keyword>
<accession>A0A8I0HAM1</accession>
<evidence type="ECO:0000256" key="2">
    <source>
        <dbReference type="ARBA" id="ARBA00009840"/>
    </source>
</evidence>
<dbReference type="PANTHER" id="PTHR30563">
    <property type="entry name" value="DNA RECOMBINATION PROTEIN RMUC"/>
    <property type="match status" value="1"/>
</dbReference>
<dbReference type="InterPro" id="IPR003798">
    <property type="entry name" value="DNA_recombination_RmuC"/>
</dbReference>
<dbReference type="Pfam" id="PF02646">
    <property type="entry name" value="RmuC"/>
    <property type="match status" value="1"/>
</dbReference>
<proteinExistence type="inferred from homology"/>
<evidence type="ECO:0000256" key="4">
    <source>
        <dbReference type="ARBA" id="ARBA00023172"/>
    </source>
</evidence>
<comment type="similarity">
    <text evidence="2">Belongs to the RmuC family.</text>
</comment>
<dbReference type="PANTHER" id="PTHR30563:SF0">
    <property type="entry name" value="DNA RECOMBINATION PROTEIN RMUC"/>
    <property type="match status" value="1"/>
</dbReference>
<sequence>TERVEYAVRLPGDDGAPVYLPIDSKFPGDAYANLLDAYDSGSPERVHAAVNALTAQIRKEARDIRDKYVAPPHTTEFAV</sequence>
<organism evidence="5 6">
    <name type="scientific">Xanthomonas citri pv. citri</name>
    <dbReference type="NCBI Taxonomy" id="611301"/>
    <lineage>
        <taxon>Bacteria</taxon>
        <taxon>Pseudomonadati</taxon>
        <taxon>Pseudomonadota</taxon>
        <taxon>Gammaproteobacteria</taxon>
        <taxon>Lysobacterales</taxon>
        <taxon>Lysobacteraceae</taxon>
        <taxon>Xanthomonas</taxon>
    </lineage>
</organism>
<evidence type="ECO:0000256" key="3">
    <source>
        <dbReference type="ARBA" id="ARBA00023054"/>
    </source>
</evidence>
<comment type="caution">
    <text evidence="5">The sequence shown here is derived from an EMBL/GenBank/DDBJ whole genome shotgun (WGS) entry which is preliminary data.</text>
</comment>
<dbReference type="AlphaFoldDB" id="A0A8I0HAM1"/>
<dbReference type="Proteomes" id="UP000653002">
    <property type="component" value="Unassembled WGS sequence"/>
</dbReference>
<gene>
    <name evidence="5" type="primary">rmuC</name>
    <name evidence="5" type="ORF">GUH15_23375</name>
</gene>
<protein>
    <submittedName>
        <fullName evidence="5">DNA recombination protein RmuC</fullName>
    </submittedName>
</protein>
<reference evidence="5" key="1">
    <citation type="submission" date="2020-01" db="EMBL/GenBank/DDBJ databases">
        <authorList>
            <person name="Richard D."/>
        </authorList>
    </citation>
    <scope>NUCLEOTIDE SEQUENCE</scope>
    <source>
        <strain evidence="5">JP541</strain>
    </source>
</reference>